<name>A0A1Q5Q0H8_9ACTO</name>
<dbReference type="GO" id="GO:0016403">
    <property type="term" value="F:dimethylargininase activity"/>
    <property type="evidence" value="ECO:0007669"/>
    <property type="project" value="TreeGrafter"/>
</dbReference>
<dbReference type="SUPFAM" id="SSF55909">
    <property type="entry name" value="Pentein"/>
    <property type="match status" value="1"/>
</dbReference>
<dbReference type="PANTHER" id="PTHR12737">
    <property type="entry name" value="DIMETHYLARGININE DIMETHYLAMINOHYDROLASE"/>
    <property type="match status" value="1"/>
</dbReference>
<evidence type="ECO:0000313" key="3">
    <source>
        <dbReference type="EMBL" id="OKL53182.1"/>
    </source>
</evidence>
<dbReference type="Gene3D" id="3.75.10.10">
    <property type="entry name" value="L-arginine/glycine Amidinotransferase, Chain A"/>
    <property type="match status" value="1"/>
</dbReference>
<dbReference type="AlphaFoldDB" id="A0A1Q5Q0H8"/>
<comment type="caution">
    <text evidence="3">The sequence shown here is derived from an EMBL/GenBank/DDBJ whole genome shotgun (WGS) entry which is preliminary data.</text>
</comment>
<dbReference type="EMBL" id="MQVR01000080">
    <property type="protein sequence ID" value="OKL53182.1"/>
    <property type="molecule type" value="Genomic_DNA"/>
</dbReference>
<protein>
    <recommendedName>
        <fullName evidence="5">Dimethylargininase</fullName>
    </recommendedName>
</protein>
<dbReference type="PANTHER" id="PTHR12737:SF9">
    <property type="entry name" value="DIMETHYLARGININASE"/>
    <property type="match status" value="1"/>
</dbReference>
<dbReference type="RefSeq" id="WP_073717350.1">
    <property type="nucleotide sequence ID" value="NZ_MQVR01000080.1"/>
</dbReference>
<sequence length="256" mass="27508">MRQYAFVCRPADELVEIARVSPRGVSLDLELAKEQWESYVDALNESGWETIELPHMAGQAAATFVETHAISYDRLLIMTHTARAERLAERICIAQAGAARGLEVIWTPADAHLDGGDVLKYGGTVWVGLSPNTDRAGAQVLTELLATYGVSVTTVTCPKVDYLKEAVTALPDGTLIAAGGGLQMLQTCDRVLPAPEPTGARVLLLGGNRLMLPASAPRTATMLRERGFDVLTVDLSEFERFGAGPTSLSVRVRGDC</sequence>
<keyword evidence="4" id="KW-1185">Reference proteome</keyword>
<evidence type="ECO:0000256" key="1">
    <source>
        <dbReference type="ARBA" id="ARBA00008532"/>
    </source>
</evidence>
<dbReference type="GO" id="GO:0016597">
    <property type="term" value="F:amino acid binding"/>
    <property type="evidence" value="ECO:0007669"/>
    <property type="project" value="TreeGrafter"/>
</dbReference>
<accession>A0A1Q5Q0H8</accession>
<proteinExistence type="inferred from homology"/>
<gene>
    <name evidence="3" type="ORF">BSZ39_10845</name>
</gene>
<evidence type="ECO:0008006" key="5">
    <source>
        <dbReference type="Google" id="ProtNLM"/>
    </source>
</evidence>
<dbReference type="Proteomes" id="UP000185628">
    <property type="component" value="Unassembled WGS sequence"/>
</dbReference>
<comment type="similarity">
    <text evidence="1">Belongs to the DDAH family.</text>
</comment>
<dbReference type="GO" id="GO:0000052">
    <property type="term" value="P:citrulline metabolic process"/>
    <property type="evidence" value="ECO:0007669"/>
    <property type="project" value="TreeGrafter"/>
</dbReference>
<organism evidence="3 4">
    <name type="scientific">Bowdeniella nasicola</name>
    <dbReference type="NCBI Taxonomy" id="208480"/>
    <lineage>
        <taxon>Bacteria</taxon>
        <taxon>Bacillati</taxon>
        <taxon>Actinomycetota</taxon>
        <taxon>Actinomycetes</taxon>
        <taxon>Actinomycetales</taxon>
        <taxon>Actinomycetaceae</taxon>
        <taxon>Bowdeniella</taxon>
    </lineage>
</organism>
<keyword evidence="2" id="KW-0378">Hydrolase</keyword>
<dbReference type="OrthoDB" id="3196313at2"/>
<dbReference type="GO" id="GO:0006525">
    <property type="term" value="P:arginine metabolic process"/>
    <property type="evidence" value="ECO:0007669"/>
    <property type="project" value="TreeGrafter"/>
</dbReference>
<evidence type="ECO:0000313" key="4">
    <source>
        <dbReference type="Proteomes" id="UP000185628"/>
    </source>
</evidence>
<dbReference type="InterPro" id="IPR033199">
    <property type="entry name" value="DDAH-like"/>
</dbReference>
<evidence type="ECO:0000256" key="2">
    <source>
        <dbReference type="ARBA" id="ARBA00022801"/>
    </source>
</evidence>
<dbReference type="GO" id="GO:0045429">
    <property type="term" value="P:positive regulation of nitric oxide biosynthetic process"/>
    <property type="evidence" value="ECO:0007669"/>
    <property type="project" value="TreeGrafter"/>
</dbReference>
<reference evidence="4" key="1">
    <citation type="submission" date="2016-12" db="EMBL/GenBank/DDBJ databases">
        <authorList>
            <person name="Meng X."/>
        </authorList>
    </citation>
    <scope>NUCLEOTIDE SEQUENCE [LARGE SCALE GENOMIC DNA]</scope>
    <source>
        <strain evidence="4">DSM 19116</strain>
    </source>
</reference>